<feature type="compositionally biased region" description="Basic and acidic residues" evidence="1">
    <location>
        <begin position="367"/>
        <end position="379"/>
    </location>
</feature>
<proteinExistence type="predicted"/>
<accession>A0A803L036</accession>
<organism evidence="3 4">
    <name type="scientific">Chenopodium quinoa</name>
    <name type="common">Quinoa</name>
    <dbReference type="NCBI Taxonomy" id="63459"/>
    <lineage>
        <taxon>Eukaryota</taxon>
        <taxon>Viridiplantae</taxon>
        <taxon>Streptophyta</taxon>
        <taxon>Embryophyta</taxon>
        <taxon>Tracheophyta</taxon>
        <taxon>Spermatophyta</taxon>
        <taxon>Magnoliopsida</taxon>
        <taxon>eudicotyledons</taxon>
        <taxon>Gunneridae</taxon>
        <taxon>Pentapetalae</taxon>
        <taxon>Caryophyllales</taxon>
        <taxon>Chenopodiaceae</taxon>
        <taxon>Chenopodioideae</taxon>
        <taxon>Atripliceae</taxon>
        <taxon>Chenopodium</taxon>
    </lineage>
</organism>
<dbReference type="Pfam" id="PF22936">
    <property type="entry name" value="Pol_BBD"/>
    <property type="match status" value="1"/>
</dbReference>
<evidence type="ECO:0000313" key="3">
    <source>
        <dbReference type="EnsemblPlants" id="AUR62004646-RA:cds"/>
    </source>
</evidence>
<evidence type="ECO:0000313" key="4">
    <source>
        <dbReference type="Proteomes" id="UP000596660"/>
    </source>
</evidence>
<dbReference type="OMA" id="QEVWIAD"/>
<dbReference type="Proteomes" id="UP000596660">
    <property type="component" value="Unplaced"/>
</dbReference>
<feature type="domain" description="Retrovirus-related Pol polyprotein from transposon TNT 1-94-like beta-barrel" evidence="2">
    <location>
        <begin position="67"/>
        <end position="141"/>
    </location>
</feature>
<reference evidence="3" key="2">
    <citation type="submission" date="2021-03" db="UniProtKB">
        <authorList>
            <consortium name="EnsemblPlants"/>
        </authorList>
    </citation>
    <scope>IDENTIFICATION</scope>
</reference>
<reference evidence="3" key="1">
    <citation type="journal article" date="2017" name="Nature">
        <title>The genome of Chenopodium quinoa.</title>
        <authorList>
            <person name="Jarvis D.E."/>
            <person name="Ho Y.S."/>
            <person name="Lightfoot D.J."/>
            <person name="Schmoeckel S.M."/>
            <person name="Li B."/>
            <person name="Borm T.J.A."/>
            <person name="Ohyanagi H."/>
            <person name="Mineta K."/>
            <person name="Michell C.T."/>
            <person name="Saber N."/>
            <person name="Kharbatia N.M."/>
            <person name="Rupper R.R."/>
            <person name="Sharp A.R."/>
            <person name="Dally N."/>
            <person name="Boughton B.A."/>
            <person name="Woo Y.H."/>
            <person name="Gao G."/>
            <person name="Schijlen E.G.W.M."/>
            <person name="Guo X."/>
            <person name="Momin A.A."/>
            <person name="Negrao S."/>
            <person name="Al-Babili S."/>
            <person name="Gehring C."/>
            <person name="Roessner U."/>
            <person name="Jung C."/>
            <person name="Murphy K."/>
            <person name="Arold S.T."/>
            <person name="Gojobori T."/>
            <person name="van der Linden C.G."/>
            <person name="van Loo E.N."/>
            <person name="Jellen E.N."/>
            <person name="Maughan P.J."/>
            <person name="Tester M."/>
        </authorList>
    </citation>
    <scope>NUCLEOTIDE SEQUENCE [LARGE SCALE GENOMIC DNA]</scope>
    <source>
        <strain evidence="3">cv. PI 614886</strain>
    </source>
</reference>
<feature type="region of interest" description="Disordered" evidence="1">
    <location>
        <begin position="332"/>
        <end position="379"/>
    </location>
</feature>
<name>A0A803L036_CHEQI</name>
<keyword evidence="4" id="KW-1185">Reference proteome</keyword>
<evidence type="ECO:0000256" key="1">
    <source>
        <dbReference type="SAM" id="MobiDB-lite"/>
    </source>
</evidence>
<protein>
    <recommendedName>
        <fullName evidence="2">Retrovirus-related Pol polyprotein from transposon TNT 1-94-like beta-barrel domain-containing protein</fullName>
    </recommendedName>
</protein>
<sequence length="398" mass="43854">MGQIDPESSSDAGSVTFTATQFNQFLKKFSGMNANSSSAVVETDDELEHIFGGMVTCCNAAVDGNVWIIDSGASDHMTYKIDAMKNSVLVNNIPSINLPNGVVSKISHIGDIKLADGLLLKGVLGVPTFKHNLLCVNKLNRDNDCNVMFHSGFCLIRGNSDQKIVGLGKLHNGLYYLIDSPADSVKLKALCSAFGGKATSSEAHTSVELFTLWHNRLGHAPTPKLKLIPALADQMGSYDCTCITCPMARFVKQPFQLSKSVAKSPFEIIHIDIWGPYKRFVSRDVKFHEHIFPYNNATLKSILQPVPTDTPQTPSPLQYEDLSPIHLASDSVTQNTDEVPSSPADNPPPSLSQNRSEHIEPQTQQPEIRKSTRPRQEPFWMKDYKKVALNAELECSQR</sequence>
<dbReference type="InterPro" id="IPR054722">
    <property type="entry name" value="PolX-like_BBD"/>
</dbReference>
<dbReference type="AlphaFoldDB" id="A0A803L036"/>
<dbReference type="Gramene" id="AUR62004646-RA">
    <property type="protein sequence ID" value="AUR62004646-RA:cds"/>
    <property type="gene ID" value="AUR62004646"/>
</dbReference>
<dbReference type="EnsemblPlants" id="AUR62004646-RA">
    <property type="protein sequence ID" value="AUR62004646-RA:cds"/>
    <property type="gene ID" value="AUR62004646"/>
</dbReference>
<evidence type="ECO:0000259" key="2">
    <source>
        <dbReference type="Pfam" id="PF22936"/>
    </source>
</evidence>